<feature type="transmembrane region" description="Helical" evidence="9">
    <location>
        <begin position="177"/>
        <end position="199"/>
    </location>
</feature>
<protein>
    <recommendedName>
        <fullName evidence="8">Sphingolipid delta(4)-desaturase</fullName>
        <ecNumber evidence="8">1.14.19.17</ecNumber>
    </recommendedName>
</protein>
<evidence type="ECO:0000256" key="1">
    <source>
        <dbReference type="ARBA" id="ARBA00004141"/>
    </source>
</evidence>
<keyword evidence="8" id="KW-0746">Sphingolipid metabolism</keyword>
<dbReference type="UniPathway" id="UPA00222"/>
<comment type="function">
    <text evidence="8">Delta(4)-fatty-acid desaturase which introduces a double bond at the 4-position in the long-chain base (LCB) of ceramides.</text>
</comment>
<evidence type="ECO:0000259" key="10">
    <source>
        <dbReference type="SMART" id="SM01269"/>
    </source>
</evidence>
<dbReference type="EC" id="1.14.19.17" evidence="8"/>
<keyword evidence="13" id="KW-1185">Reference proteome</keyword>
<comment type="similarity">
    <text evidence="2 8">Belongs to the fatty acid desaturase type 1 family. DEGS subfamily.</text>
</comment>
<name>A0A1W5DCK4_9LECA</name>
<dbReference type="Pfam" id="PF08557">
    <property type="entry name" value="Lipid_DES"/>
    <property type="match status" value="1"/>
</dbReference>
<feature type="transmembrane region" description="Helical" evidence="9">
    <location>
        <begin position="94"/>
        <end position="113"/>
    </location>
</feature>
<evidence type="ECO:0000313" key="12">
    <source>
        <dbReference type="EMBL" id="SLM40913.1"/>
    </source>
</evidence>
<dbReference type="Pfam" id="PF00487">
    <property type="entry name" value="FA_desaturase"/>
    <property type="match status" value="1"/>
</dbReference>
<feature type="transmembrane region" description="Helical" evidence="9">
    <location>
        <begin position="211"/>
        <end position="230"/>
    </location>
</feature>
<dbReference type="EMBL" id="VXIT01000009">
    <property type="protein sequence ID" value="KAA6410453.1"/>
    <property type="molecule type" value="Genomic_DNA"/>
</dbReference>
<sequence length="394" mass="44234">MSSILMAATVDQLTEPESSCCASSEGLPMKVADYDHFFWTYTEEPHRTRRQAIIKAHPEVTRLCGPEPLTKYCVLSVIALQLLFAVLLRNTAVLSWPFFLTTYVIGATANQNLFLSIHEISHNLAFRSPAANRLFAVLANLPIGVPYSAAFRPYHLTHHKSLGVDGLDTDLPTSLEAFFLDSVLGKAFFCTFQILFYALRPMMVYQLPITQIHLLNIIAQITFDILLVRYVGGRALAYLIMSSFLAGSLHPCAGHFIAEHYVFEKQVANTGNSSAPIPVPETYSYYGPLNMLTYNVGLHNEHHDFPAVPWTRLPVLHEIAKEFYADLPHHKSWVWVIWQFIWDQEVGLWCRVKRKEGGRKVGGGVCGSNSSNNGWREDELGANERLGVSIPGVR</sequence>
<dbReference type="InterPro" id="IPR011388">
    <property type="entry name" value="DES1/DES2"/>
</dbReference>
<reference evidence="11 14" key="3">
    <citation type="submission" date="2019-09" db="EMBL/GenBank/DDBJ databases">
        <title>The hologenome of the rock-dwelling lichen Lasallia pustulata.</title>
        <authorList>
            <person name="Greshake Tzovaras B."/>
            <person name="Segers F."/>
            <person name="Bicker A."/>
            <person name="Dal Grande F."/>
            <person name="Otte J."/>
            <person name="Hankeln T."/>
            <person name="Schmitt I."/>
            <person name="Ebersberger I."/>
        </authorList>
    </citation>
    <scope>NUCLEOTIDE SEQUENCE [LARGE SCALE GENOMIC DNA]</scope>
    <source>
        <strain evidence="11">A1-1</strain>
    </source>
</reference>
<dbReference type="GO" id="GO:0016020">
    <property type="term" value="C:membrane"/>
    <property type="evidence" value="ECO:0007669"/>
    <property type="project" value="UniProtKB-SubCell"/>
</dbReference>
<dbReference type="InterPro" id="IPR005804">
    <property type="entry name" value="FA_desaturase_dom"/>
</dbReference>
<dbReference type="EMBL" id="FWEW01003742">
    <property type="protein sequence ID" value="SLM40913.1"/>
    <property type="molecule type" value="Genomic_DNA"/>
</dbReference>
<dbReference type="PANTHER" id="PTHR12879">
    <property type="entry name" value="SPHINGOLIPID DELTA 4 DESATURASE/C-4 HYDROXYLASE PROTEIN DES2"/>
    <property type="match status" value="1"/>
</dbReference>
<dbReference type="OrthoDB" id="200948at2759"/>
<evidence type="ECO:0000256" key="5">
    <source>
        <dbReference type="ARBA" id="ARBA00023002"/>
    </source>
</evidence>
<evidence type="ECO:0000256" key="3">
    <source>
        <dbReference type="ARBA" id="ARBA00022692"/>
    </source>
</evidence>
<feature type="transmembrane region" description="Helical" evidence="9">
    <location>
        <begin position="134"/>
        <end position="151"/>
    </location>
</feature>
<dbReference type="CDD" id="cd03508">
    <property type="entry name" value="Delta4-sphingolipid-FADS-like"/>
    <property type="match status" value="1"/>
</dbReference>
<dbReference type="Proteomes" id="UP000192927">
    <property type="component" value="Unassembled WGS sequence"/>
</dbReference>
<reference evidence="12" key="2">
    <citation type="submission" date="2017-03" db="EMBL/GenBank/DDBJ databases">
        <authorList>
            <person name="Afonso C.L."/>
            <person name="Miller P.J."/>
            <person name="Scott M.A."/>
            <person name="Spackman E."/>
            <person name="Goraichik I."/>
            <person name="Dimitrov K.M."/>
            <person name="Suarez D.L."/>
            <person name="Swayne D.E."/>
        </authorList>
    </citation>
    <scope>NUCLEOTIDE SEQUENCE [LARGE SCALE GENOMIC DNA]</scope>
</reference>
<evidence type="ECO:0000256" key="8">
    <source>
        <dbReference type="PIRNR" id="PIRNR017228"/>
    </source>
</evidence>
<evidence type="ECO:0000256" key="2">
    <source>
        <dbReference type="ARBA" id="ARBA00006146"/>
    </source>
</evidence>
<feature type="domain" description="Sphingolipid delta4-desaturase N-terminal" evidence="10">
    <location>
        <begin position="32"/>
        <end position="70"/>
    </location>
</feature>
<evidence type="ECO:0000256" key="9">
    <source>
        <dbReference type="SAM" id="Phobius"/>
    </source>
</evidence>
<comment type="catalytic activity">
    <reaction evidence="8">
        <text>an N-acylsphinganine + 2 Fe(II)-[cytochrome b5] + O2 + 2 H(+) = an N-acylsphing-4-enine + 2 Fe(III)-[cytochrome b5] + 2 H2O</text>
        <dbReference type="Rhea" id="RHEA:46544"/>
        <dbReference type="Rhea" id="RHEA-COMP:10438"/>
        <dbReference type="Rhea" id="RHEA-COMP:10439"/>
        <dbReference type="ChEBI" id="CHEBI:15377"/>
        <dbReference type="ChEBI" id="CHEBI:15378"/>
        <dbReference type="ChEBI" id="CHEBI:15379"/>
        <dbReference type="ChEBI" id="CHEBI:29033"/>
        <dbReference type="ChEBI" id="CHEBI:29034"/>
        <dbReference type="ChEBI" id="CHEBI:31488"/>
        <dbReference type="ChEBI" id="CHEBI:52639"/>
        <dbReference type="EC" id="1.14.19.17"/>
    </reaction>
</comment>
<evidence type="ECO:0000313" key="14">
    <source>
        <dbReference type="Proteomes" id="UP000324767"/>
    </source>
</evidence>
<dbReference type="GO" id="GO:0042284">
    <property type="term" value="F:sphingolipid delta-4 desaturase activity"/>
    <property type="evidence" value="ECO:0007669"/>
    <property type="project" value="UniProtKB-UniRule"/>
</dbReference>
<dbReference type="Proteomes" id="UP000324767">
    <property type="component" value="Unassembled WGS sequence"/>
</dbReference>
<keyword evidence="6 8" id="KW-0443">Lipid metabolism</keyword>
<keyword evidence="5 8" id="KW-0560">Oxidoreductase</keyword>
<dbReference type="AlphaFoldDB" id="A0A1W5DCK4"/>
<keyword evidence="4 9" id="KW-1133">Transmembrane helix</keyword>
<organism evidence="12 13">
    <name type="scientific">Lasallia pustulata</name>
    <dbReference type="NCBI Taxonomy" id="136370"/>
    <lineage>
        <taxon>Eukaryota</taxon>
        <taxon>Fungi</taxon>
        <taxon>Dikarya</taxon>
        <taxon>Ascomycota</taxon>
        <taxon>Pezizomycotina</taxon>
        <taxon>Lecanoromycetes</taxon>
        <taxon>OSLEUM clade</taxon>
        <taxon>Umbilicariomycetidae</taxon>
        <taxon>Umbilicariales</taxon>
        <taxon>Umbilicariaceae</taxon>
        <taxon>Lasallia</taxon>
    </lineage>
</organism>
<evidence type="ECO:0000256" key="6">
    <source>
        <dbReference type="ARBA" id="ARBA00023098"/>
    </source>
</evidence>
<gene>
    <name evidence="11" type="ORF">FRX48_05875</name>
</gene>
<evidence type="ECO:0000256" key="7">
    <source>
        <dbReference type="ARBA" id="ARBA00023136"/>
    </source>
</evidence>
<accession>A0A1W5DCK4</accession>
<dbReference type="PIRSF" id="PIRSF017228">
    <property type="entry name" value="Sphnglp_dlt4_des"/>
    <property type="match status" value="1"/>
</dbReference>
<dbReference type="SMART" id="SM01269">
    <property type="entry name" value="Lipid_DES"/>
    <property type="match status" value="1"/>
</dbReference>
<evidence type="ECO:0000313" key="13">
    <source>
        <dbReference type="Proteomes" id="UP000192927"/>
    </source>
</evidence>
<dbReference type="GO" id="GO:0046513">
    <property type="term" value="P:ceramide biosynthetic process"/>
    <property type="evidence" value="ECO:0007669"/>
    <property type="project" value="TreeGrafter"/>
</dbReference>
<reference evidence="13" key="1">
    <citation type="submission" date="2017-03" db="EMBL/GenBank/DDBJ databases">
        <authorList>
            <person name="Sharma R."/>
            <person name="Thines M."/>
        </authorList>
    </citation>
    <scope>NUCLEOTIDE SEQUENCE [LARGE SCALE GENOMIC DNA]</scope>
</reference>
<evidence type="ECO:0000313" key="11">
    <source>
        <dbReference type="EMBL" id="KAA6410453.1"/>
    </source>
</evidence>
<keyword evidence="7 8" id="KW-0472">Membrane</keyword>
<proteinExistence type="inferred from homology"/>
<dbReference type="InterPro" id="IPR013866">
    <property type="entry name" value="Sphingolipid_d4-desaturase_N"/>
</dbReference>
<comment type="subcellular location">
    <subcellularLocation>
        <location evidence="1">Membrane</location>
        <topology evidence="1">Multi-pass membrane protein</topology>
    </subcellularLocation>
</comment>
<evidence type="ECO:0000256" key="4">
    <source>
        <dbReference type="ARBA" id="ARBA00022989"/>
    </source>
</evidence>
<comment type="pathway">
    <text evidence="8">Lipid metabolism; sphingolipid metabolism.</text>
</comment>
<keyword evidence="3 9" id="KW-0812">Transmembrane</keyword>
<dbReference type="PANTHER" id="PTHR12879:SF8">
    <property type="entry name" value="SPHINGOLIPID DELTA(4)-DESATURASE DES1"/>
    <property type="match status" value="1"/>
</dbReference>